<dbReference type="AlphaFoldDB" id="A0AA38LRN2"/>
<evidence type="ECO:0000313" key="3">
    <source>
        <dbReference type="EMBL" id="KAI9634587.1"/>
    </source>
</evidence>
<keyword evidence="2" id="KW-1133">Transmembrane helix</keyword>
<proteinExistence type="predicted"/>
<dbReference type="GeneID" id="77728867"/>
<keyword evidence="2" id="KW-0472">Membrane</keyword>
<protein>
    <submittedName>
        <fullName evidence="3">Uncharacterized protein</fullName>
    </submittedName>
</protein>
<feature type="compositionally biased region" description="Acidic residues" evidence="1">
    <location>
        <begin position="131"/>
        <end position="143"/>
    </location>
</feature>
<comment type="caution">
    <text evidence="3">The sequence shown here is derived from an EMBL/GenBank/DDBJ whole genome shotgun (WGS) entry which is preliminary data.</text>
</comment>
<evidence type="ECO:0000313" key="4">
    <source>
        <dbReference type="Proteomes" id="UP001164286"/>
    </source>
</evidence>
<dbReference type="Proteomes" id="UP001164286">
    <property type="component" value="Unassembled WGS sequence"/>
</dbReference>
<sequence length="946" mass="104132">MGRRLIHFTRAGSSISPATVCVIFLVVAVIGYIVLERGHNRNGKDEHSGSESRSSSSPDPTPATPAEPNDTSTPPTPATPASSDRKSSSKRRSRNSSQPAPATPSIYPAGDSGNPPTPLSSVNSTGPGDYSADDETEYDTDADEAAKRRLQKAGKPALKPPGSQSAVRKTQKFADGNTAATDVRIFDEDQRGTWQFQDGTAGLNGRKDREQREAEVPVNHIESRLPSFRPLLAAHTTVLERMDKIEKILFHNCLDGSLDSDLARETMADKWHARWGKLPVVIVELCNVLFECEEIIDVPALAYAMACVPEILMSKAYPAHMLIAPGFEHEKVLERTTAEGKVVRHLPRKTDGEGLVVAKEAARDLLLGWFVLPFRGFVKDEWRDTGKQKLAGFLLPPEITAAVGGPGSAGEELLKWLGWAGQRYLLNRAFTYQGAELFDGSARISISPKNPDSIEVFKVDITVFVPESQIIQEHGPWKAQFTPFWLKESATPDKMDPQRGHIKGWHSQWLVTAVRRCLDMAPPWLDQHFPLAGLTPGRANDLSHVRLGFRRLIVRPGFMPLAAEMADLDPGNGGGTKAATVYTDEKTPVLMQLSLDFVEDMRKGMGALVAPESKGRTYSDVLEHLILQTRITSIKFENRRQNHWHTPKTGPSSVDHFDPTQVGFIMGLLLPALAKRNSRDPDAHHYADLNTFKGSEDGRYFIDVDLGGIMPYVPQEHGALKADFCWTRYFDRVKTYYIPFLRVGAVTKMIQPGMEAVGDQRLQWNTSRWFTDLKGKLLDDPPPEPFLDDVGKPLPAQPHVQRTFVVVVPSLDTGRVALHSQLDNAIYQDYVKPATRSTEEDKAKLVADVDQFIARANESVRFTTVVECQTTVSEPTLWTLDYTKKGAQVIAEQDAMVEEMARRLQGGPLPPAPGVTPAVAAQGGDKDPAHPRTVPLGSDASAAGTG</sequence>
<feature type="compositionally biased region" description="Basic and acidic residues" evidence="1">
    <location>
        <begin position="205"/>
        <end position="215"/>
    </location>
</feature>
<accession>A0AA38LRN2</accession>
<dbReference type="EMBL" id="JAKWFO010000006">
    <property type="protein sequence ID" value="KAI9634587.1"/>
    <property type="molecule type" value="Genomic_DNA"/>
</dbReference>
<evidence type="ECO:0000256" key="2">
    <source>
        <dbReference type="SAM" id="Phobius"/>
    </source>
</evidence>
<feature type="region of interest" description="Disordered" evidence="1">
    <location>
        <begin position="195"/>
        <end position="215"/>
    </location>
</feature>
<feature type="region of interest" description="Disordered" evidence="1">
    <location>
        <begin position="40"/>
        <end position="175"/>
    </location>
</feature>
<feature type="transmembrane region" description="Helical" evidence="2">
    <location>
        <begin position="12"/>
        <end position="35"/>
    </location>
</feature>
<reference evidence="3" key="1">
    <citation type="journal article" date="2022" name="G3 (Bethesda)">
        <title>High quality genome of the basidiomycete yeast Dioszegia hungarica PDD-24b-2 isolated from cloud water.</title>
        <authorList>
            <person name="Jarrige D."/>
            <person name="Haridas S."/>
            <person name="Bleykasten-Grosshans C."/>
            <person name="Joly M."/>
            <person name="Nadalig T."/>
            <person name="Sancelme M."/>
            <person name="Vuilleumier S."/>
            <person name="Grigoriev I.V."/>
            <person name="Amato P."/>
            <person name="Bringel F."/>
        </authorList>
    </citation>
    <scope>NUCLEOTIDE SEQUENCE</scope>
    <source>
        <strain evidence="3">PDD-24b-2</strain>
    </source>
</reference>
<feature type="region of interest" description="Disordered" evidence="1">
    <location>
        <begin position="904"/>
        <end position="946"/>
    </location>
</feature>
<keyword evidence="2" id="KW-0812">Transmembrane</keyword>
<evidence type="ECO:0000256" key="1">
    <source>
        <dbReference type="SAM" id="MobiDB-lite"/>
    </source>
</evidence>
<dbReference type="RefSeq" id="XP_052944364.1">
    <property type="nucleotide sequence ID" value="XM_053089662.1"/>
</dbReference>
<organism evidence="3 4">
    <name type="scientific">Dioszegia hungarica</name>
    <dbReference type="NCBI Taxonomy" id="4972"/>
    <lineage>
        <taxon>Eukaryota</taxon>
        <taxon>Fungi</taxon>
        <taxon>Dikarya</taxon>
        <taxon>Basidiomycota</taxon>
        <taxon>Agaricomycotina</taxon>
        <taxon>Tremellomycetes</taxon>
        <taxon>Tremellales</taxon>
        <taxon>Bulleribasidiaceae</taxon>
        <taxon>Dioszegia</taxon>
    </lineage>
</organism>
<name>A0AA38LRN2_9TREE</name>
<keyword evidence="4" id="KW-1185">Reference proteome</keyword>
<feature type="compositionally biased region" description="Basic and acidic residues" evidence="1">
    <location>
        <begin position="40"/>
        <end position="50"/>
    </location>
</feature>
<gene>
    <name evidence="3" type="ORF">MKK02DRAFT_37465</name>
</gene>